<dbReference type="Pfam" id="PF00294">
    <property type="entry name" value="PfkB"/>
    <property type="match status" value="1"/>
</dbReference>
<organism evidence="7">
    <name type="scientific">uncultured Solirubrobacteraceae bacterium</name>
    <dbReference type="NCBI Taxonomy" id="1162706"/>
    <lineage>
        <taxon>Bacteria</taxon>
        <taxon>Bacillati</taxon>
        <taxon>Actinomycetota</taxon>
        <taxon>Thermoleophilia</taxon>
        <taxon>Solirubrobacterales</taxon>
        <taxon>Solirubrobacteraceae</taxon>
        <taxon>environmental samples</taxon>
    </lineage>
</organism>
<evidence type="ECO:0000256" key="1">
    <source>
        <dbReference type="ARBA" id="ARBA00010688"/>
    </source>
</evidence>
<keyword evidence="2" id="KW-0808">Transferase</keyword>
<comment type="similarity">
    <text evidence="1">Belongs to the carbohydrate kinase PfkB family.</text>
</comment>
<dbReference type="InterPro" id="IPR050306">
    <property type="entry name" value="PfkB_Carbo_kinase"/>
</dbReference>
<dbReference type="InterPro" id="IPR002139">
    <property type="entry name" value="Ribo/fructo_kinase"/>
</dbReference>
<accession>A0A6J4RU15</accession>
<dbReference type="GO" id="GO:0005524">
    <property type="term" value="F:ATP binding"/>
    <property type="evidence" value="ECO:0007669"/>
    <property type="project" value="UniProtKB-KW"/>
</dbReference>
<gene>
    <name evidence="7" type="ORF">AVDCRST_MAG53-245</name>
</gene>
<dbReference type="InterPro" id="IPR011611">
    <property type="entry name" value="PfkB_dom"/>
</dbReference>
<evidence type="ECO:0000256" key="2">
    <source>
        <dbReference type="ARBA" id="ARBA00022679"/>
    </source>
</evidence>
<proteinExistence type="inferred from homology"/>
<feature type="domain" description="Carbohydrate kinase PfkB" evidence="6">
    <location>
        <begin position="5"/>
        <end position="297"/>
    </location>
</feature>
<keyword evidence="5" id="KW-0067">ATP-binding</keyword>
<dbReference type="PRINTS" id="PR00990">
    <property type="entry name" value="RIBOKINASE"/>
</dbReference>
<reference evidence="7" key="1">
    <citation type="submission" date="2020-02" db="EMBL/GenBank/DDBJ databases">
        <authorList>
            <person name="Meier V. D."/>
        </authorList>
    </citation>
    <scope>NUCLEOTIDE SEQUENCE</scope>
    <source>
        <strain evidence="7">AVDCRST_MAG53</strain>
    </source>
</reference>
<evidence type="ECO:0000313" key="7">
    <source>
        <dbReference type="EMBL" id="CAA9475208.1"/>
    </source>
</evidence>
<keyword evidence="3" id="KW-0547">Nucleotide-binding</keyword>
<dbReference type="PANTHER" id="PTHR43085:SF1">
    <property type="entry name" value="PSEUDOURIDINE KINASE-RELATED"/>
    <property type="match status" value="1"/>
</dbReference>
<evidence type="ECO:0000256" key="3">
    <source>
        <dbReference type="ARBA" id="ARBA00022741"/>
    </source>
</evidence>
<sequence>MRTLILGETLVDLICERPVASPGEADRFTPHFGGAGANVAVTASRAGADVALAGGAGKDTWGCWLRDGLADAGVALDHFALLPGVRTSVAFVTVDAAAEPQFVIYDEGLTAVSEQLGPRLVAAVEASDAFFFSTGTMVGEPERAMTQAAHARALELGLPVVFDPNLRPGRWSNPGRATTVARECVPGAFLVKANRREAELLTGEADPVRAAEALLAAGAQTAVITLGGDGALLRGAGLRRDVPGRPADPVNATGAGDTFAGTLLARVAAAGWYPPAIAAALDEAVAAGALATERWGAVA</sequence>
<keyword evidence="4" id="KW-0418">Kinase</keyword>
<evidence type="ECO:0000256" key="5">
    <source>
        <dbReference type="ARBA" id="ARBA00022840"/>
    </source>
</evidence>
<name>A0A6J4RU15_9ACTN</name>
<evidence type="ECO:0000259" key="6">
    <source>
        <dbReference type="Pfam" id="PF00294"/>
    </source>
</evidence>
<dbReference type="GO" id="GO:0016301">
    <property type="term" value="F:kinase activity"/>
    <property type="evidence" value="ECO:0007669"/>
    <property type="project" value="UniProtKB-KW"/>
</dbReference>
<dbReference type="AlphaFoldDB" id="A0A6J4RU15"/>
<evidence type="ECO:0000256" key="4">
    <source>
        <dbReference type="ARBA" id="ARBA00022777"/>
    </source>
</evidence>
<protein>
    <recommendedName>
        <fullName evidence="6">Carbohydrate kinase PfkB domain-containing protein</fullName>
    </recommendedName>
</protein>
<dbReference type="Gene3D" id="3.40.1190.20">
    <property type="match status" value="1"/>
</dbReference>
<dbReference type="PANTHER" id="PTHR43085">
    <property type="entry name" value="HEXOKINASE FAMILY MEMBER"/>
    <property type="match status" value="1"/>
</dbReference>
<dbReference type="EMBL" id="CADCVR010000010">
    <property type="protein sequence ID" value="CAA9475208.1"/>
    <property type="molecule type" value="Genomic_DNA"/>
</dbReference>
<dbReference type="SUPFAM" id="SSF53613">
    <property type="entry name" value="Ribokinase-like"/>
    <property type="match status" value="1"/>
</dbReference>
<dbReference type="InterPro" id="IPR029056">
    <property type="entry name" value="Ribokinase-like"/>
</dbReference>